<dbReference type="InterPro" id="IPR013766">
    <property type="entry name" value="Thioredoxin_domain"/>
</dbReference>
<keyword evidence="2" id="KW-0645">Protease</keyword>
<organism evidence="7 8">
    <name type="scientific">Xylona heveae (strain CBS 132557 / TC161)</name>
    <dbReference type="NCBI Taxonomy" id="1328760"/>
    <lineage>
        <taxon>Eukaryota</taxon>
        <taxon>Fungi</taxon>
        <taxon>Dikarya</taxon>
        <taxon>Ascomycota</taxon>
        <taxon>Pezizomycotina</taxon>
        <taxon>Xylonomycetes</taxon>
        <taxon>Xylonales</taxon>
        <taxon>Xylonaceae</taxon>
        <taxon>Xylona</taxon>
    </lineage>
</organism>
<dbReference type="Gene3D" id="3.40.30.10">
    <property type="entry name" value="Glutaredoxin"/>
    <property type="match status" value="1"/>
</dbReference>
<keyword evidence="3" id="KW-0378">Hydrolase</keyword>
<comment type="similarity">
    <text evidence="1">Belongs to the DeSI family.</text>
</comment>
<evidence type="ECO:0000256" key="3">
    <source>
        <dbReference type="ARBA" id="ARBA00022801"/>
    </source>
</evidence>
<evidence type="ECO:0000256" key="2">
    <source>
        <dbReference type="ARBA" id="ARBA00022670"/>
    </source>
</evidence>
<gene>
    <name evidence="7" type="ORF">L228DRAFT_243111</name>
</gene>
<dbReference type="InParanoid" id="A0A165JTX4"/>
<dbReference type="PROSITE" id="PS00194">
    <property type="entry name" value="THIOREDOXIN_1"/>
    <property type="match status" value="1"/>
</dbReference>
<dbReference type="InterPro" id="IPR042266">
    <property type="entry name" value="PPPDE_sf"/>
</dbReference>
<dbReference type="AlphaFoldDB" id="A0A165JTX4"/>
<dbReference type="PROSITE" id="PS51858">
    <property type="entry name" value="PPPDE"/>
    <property type="match status" value="1"/>
</dbReference>
<dbReference type="OMA" id="VTLQMAC"/>
<dbReference type="PROSITE" id="PS51396">
    <property type="entry name" value="PUL"/>
    <property type="match status" value="1"/>
</dbReference>
<keyword evidence="8" id="KW-1185">Reference proteome</keyword>
<dbReference type="Pfam" id="PF05903">
    <property type="entry name" value="Peptidase_C97"/>
    <property type="match status" value="1"/>
</dbReference>
<dbReference type="PANTHER" id="PTHR12378">
    <property type="entry name" value="DESUMOYLATING ISOPEPTIDASE"/>
    <property type="match status" value="1"/>
</dbReference>
<dbReference type="InterPro" id="IPR036249">
    <property type="entry name" value="Thioredoxin-like_sf"/>
</dbReference>
<dbReference type="SUPFAM" id="SSF52833">
    <property type="entry name" value="Thioredoxin-like"/>
    <property type="match status" value="1"/>
</dbReference>
<dbReference type="Gene3D" id="3.90.1720.30">
    <property type="entry name" value="PPPDE domains"/>
    <property type="match status" value="1"/>
</dbReference>
<dbReference type="InterPro" id="IPR017937">
    <property type="entry name" value="Thioredoxin_CS"/>
</dbReference>
<dbReference type="PANTHER" id="PTHR12378:SF7">
    <property type="entry name" value="DESUMOYLATING ISOPEPTIDASE 1"/>
    <property type="match status" value="1"/>
</dbReference>
<evidence type="ECO:0000259" key="5">
    <source>
        <dbReference type="PROSITE" id="PS51396"/>
    </source>
</evidence>
<dbReference type="SMART" id="SM01179">
    <property type="entry name" value="DUF862"/>
    <property type="match status" value="1"/>
</dbReference>
<dbReference type="InterPro" id="IPR013535">
    <property type="entry name" value="PUL_dom"/>
</dbReference>
<dbReference type="EMBL" id="KV407454">
    <property type="protein sequence ID" value="KZF26623.1"/>
    <property type="molecule type" value="Genomic_DNA"/>
</dbReference>
<name>A0A165JTX4_XYLHT</name>
<protein>
    <submittedName>
        <fullName evidence="7">Putative thioredoxin</fullName>
    </submittedName>
</protein>
<dbReference type="PROSITE" id="PS51352">
    <property type="entry name" value="THIOREDOXIN_2"/>
    <property type="match status" value="1"/>
</dbReference>
<dbReference type="Proteomes" id="UP000076632">
    <property type="component" value="Unassembled WGS sequence"/>
</dbReference>
<evidence type="ECO:0000259" key="6">
    <source>
        <dbReference type="PROSITE" id="PS51858"/>
    </source>
</evidence>
<dbReference type="InterPro" id="IPR008580">
    <property type="entry name" value="PPPDE_dom"/>
</dbReference>
<feature type="domain" description="PPPDE" evidence="6">
    <location>
        <begin position="1"/>
        <end position="141"/>
    </location>
</feature>
<evidence type="ECO:0000259" key="4">
    <source>
        <dbReference type="PROSITE" id="PS51352"/>
    </source>
</evidence>
<dbReference type="InterPro" id="IPR011989">
    <property type="entry name" value="ARM-like"/>
</dbReference>
<dbReference type="CDD" id="cd02947">
    <property type="entry name" value="TRX_family"/>
    <property type="match status" value="1"/>
</dbReference>
<evidence type="ECO:0000313" key="8">
    <source>
        <dbReference type="Proteomes" id="UP000076632"/>
    </source>
</evidence>
<dbReference type="GO" id="GO:0006508">
    <property type="term" value="P:proteolysis"/>
    <property type="evidence" value="ECO:0007669"/>
    <property type="project" value="UniProtKB-KW"/>
</dbReference>
<dbReference type="RefSeq" id="XP_018192178.1">
    <property type="nucleotide sequence ID" value="XM_018331606.1"/>
</dbReference>
<accession>A0A165JTX4</accession>
<feature type="domain" description="PUL" evidence="5">
    <location>
        <begin position="285"/>
        <end position="579"/>
    </location>
</feature>
<dbReference type="Gene3D" id="1.25.10.10">
    <property type="entry name" value="Leucine-rich Repeat Variant"/>
    <property type="match status" value="1"/>
</dbReference>
<dbReference type="OrthoDB" id="21221at2759"/>
<dbReference type="GeneID" id="28896743"/>
<dbReference type="GO" id="GO:0070646">
    <property type="term" value="P:protein modification by small protein removal"/>
    <property type="evidence" value="ECO:0007669"/>
    <property type="project" value="TreeGrafter"/>
</dbReference>
<dbReference type="STRING" id="1328760.A0A165JTX4"/>
<evidence type="ECO:0000313" key="7">
    <source>
        <dbReference type="EMBL" id="KZF26623.1"/>
    </source>
</evidence>
<dbReference type="Pfam" id="PF08324">
    <property type="entry name" value="PUL"/>
    <property type="match status" value="1"/>
</dbReference>
<feature type="domain" description="Thioredoxin" evidence="4">
    <location>
        <begin position="154"/>
        <end position="306"/>
    </location>
</feature>
<reference evidence="7 8" key="1">
    <citation type="journal article" date="2016" name="Fungal Biol.">
        <title>The genome of Xylona heveae provides a window into fungal endophytism.</title>
        <authorList>
            <person name="Gazis R."/>
            <person name="Kuo A."/>
            <person name="Riley R."/>
            <person name="LaButti K."/>
            <person name="Lipzen A."/>
            <person name="Lin J."/>
            <person name="Amirebrahimi M."/>
            <person name="Hesse C.N."/>
            <person name="Spatafora J.W."/>
            <person name="Henrissat B."/>
            <person name="Hainaut M."/>
            <person name="Grigoriev I.V."/>
            <person name="Hibbett D.S."/>
        </authorList>
    </citation>
    <scope>NUCLEOTIDE SEQUENCE [LARGE SCALE GENOMIC DNA]</scope>
    <source>
        <strain evidence="7 8">TC161</strain>
    </source>
</reference>
<proteinExistence type="inferred from homology"/>
<evidence type="ECO:0000256" key="1">
    <source>
        <dbReference type="ARBA" id="ARBA00008140"/>
    </source>
</evidence>
<dbReference type="Pfam" id="PF00085">
    <property type="entry name" value="Thioredoxin"/>
    <property type="match status" value="1"/>
</dbReference>
<dbReference type="GO" id="GO:0008233">
    <property type="term" value="F:peptidase activity"/>
    <property type="evidence" value="ECO:0007669"/>
    <property type="project" value="UniProtKB-KW"/>
</dbReference>
<sequence>MEVELYVYDLSKGLARQMSAALLGVQIDAIYHTSLIFGGIEYFFGAGIQTSYPGATHHGAPIEKISLGETSLPEDVILEYIDSLKQIYTVESYDLFVHNCNNFSNDLAMFLVGRGIPDHIVSLPQTVLNTPFGQMLRPQIDSAMRSVTQAPVAAPPPKPAPKAAAQTAQPKQPSQFGIVHNVTSLAEVESLLKSASKSCAVIFFTSSTCPPCKIVYPAYDELAAEAGDKAVLIKVDTNRAFDVSAKYGIRATPTFMTFLKGSKEEQWSGADEARLRGTVRLLIQMAWPPHPHSSLNLPALLRSNHHSVTYSKVPPLEKLSAKLGHAASEPSVLALQRFISARQQSGAIEAPLPDLRTFSAFFHTALKTSSAETLFPLVDLFRVALVDPRFSGYFAEGEANHKTIVDLFQCIEDRGGQDCPYSLRLVTLQAACNLFTSPLFQEHILPLPEVASAITQLTSSSLLDDQHSNVRVAAASLAFNVAAYCHKQRIEAQREVLGESEQVELLASLLEAIGVEAQSEEAIMGLLLAVGLIIYAAPTNGEVLDLCKAMDAAGVISAKKKVFPREPLVKEIGEVLLFEGV</sequence>